<dbReference type="RefSeq" id="WP_144069429.1">
    <property type="nucleotide sequence ID" value="NZ_CP041636.1"/>
</dbReference>
<dbReference type="KEGG" id="fer:FNB15_14700"/>
<dbReference type="Pfam" id="PF13561">
    <property type="entry name" value="adh_short_C2"/>
    <property type="match status" value="1"/>
</dbReference>
<dbReference type="PRINTS" id="PR00080">
    <property type="entry name" value="SDRFAMILY"/>
</dbReference>
<evidence type="ECO:0000313" key="4">
    <source>
        <dbReference type="Proteomes" id="UP000317496"/>
    </source>
</evidence>
<dbReference type="AlphaFoldDB" id="A0A516H3U6"/>
<sequence>MDLNLKTRRVVVAGGSRGIGRAIALAFAQEGAAVSICARGADGVKDAETALKQTGAKVHAATCDLGDGDAVRGYVEAAAQALGGIDILVNNASGFGRTDDEAGWAASINVDLMGTVRATQTAVPHLQKAGGGAILHISSISGLAPSVRTPPYGAVKAALIQLTLTQAAALAKDNIRVNCIAPGSIEFPGGVWDQAKTGNPKLYNGILAGIPFGRMGTAEEVANAAIFLCSAGASWITGQTVAVDGGQMLG</sequence>
<dbReference type="InterPro" id="IPR002347">
    <property type="entry name" value="SDR_fam"/>
</dbReference>
<dbReference type="PRINTS" id="PR00081">
    <property type="entry name" value="GDHRDH"/>
</dbReference>
<evidence type="ECO:0000256" key="2">
    <source>
        <dbReference type="ARBA" id="ARBA00023002"/>
    </source>
</evidence>
<dbReference type="FunFam" id="3.40.50.720:FF:000084">
    <property type="entry name" value="Short-chain dehydrogenase reductase"/>
    <property type="match status" value="1"/>
</dbReference>
<protein>
    <submittedName>
        <fullName evidence="3">SDR family oxidoreductase</fullName>
    </submittedName>
</protein>
<dbReference type="Proteomes" id="UP000317496">
    <property type="component" value="Chromosome"/>
</dbReference>
<reference evidence="3 4" key="1">
    <citation type="submission" date="2019-07" db="EMBL/GenBank/DDBJ databases">
        <title>Genome sequencing for Ferrovibrio sp. K5.</title>
        <authorList>
            <person name="Park S.-J."/>
        </authorList>
    </citation>
    <scope>NUCLEOTIDE SEQUENCE [LARGE SCALE GENOMIC DNA]</scope>
    <source>
        <strain evidence="3 4">K5</strain>
    </source>
</reference>
<dbReference type="SUPFAM" id="SSF51735">
    <property type="entry name" value="NAD(P)-binding Rossmann-fold domains"/>
    <property type="match status" value="1"/>
</dbReference>
<accession>A0A516H3U6</accession>
<comment type="similarity">
    <text evidence="1">Belongs to the short-chain dehydrogenases/reductases (SDR) family.</text>
</comment>
<organism evidence="3 4">
    <name type="scientific">Ferrovibrio terrae</name>
    <dbReference type="NCBI Taxonomy" id="2594003"/>
    <lineage>
        <taxon>Bacteria</taxon>
        <taxon>Pseudomonadati</taxon>
        <taxon>Pseudomonadota</taxon>
        <taxon>Alphaproteobacteria</taxon>
        <taxon>Rhodospirillales</taxon>
        <taxon>Rhodospirillaceae</taxon>
        <taxon>Ferrovibrio</taxon>
    </lineage>
</organism>
<evidence type="ECO:0000313" key="3">
    <source>
        <dbReference type="EMBL" id="QDO98448.1"/>
    </source>
</evidence>
<dbReference type="PANTHER" id="PTHR43943">
    <property type="entry name" value="DEHYDROGENASE/REDUCTASE (SDR FAMILY) MEMBER 4"/>
    <property type="match status" value="1"/>
</dbReference>
<dbReference type="InterPro" id="IPR036291">
    <property type="entry name" value="NAD(P)-bd_dom_sf"/>
</dbReference>
<dbReference type="EMBL" id="CP041636">
    <property type="protein sequence ID" value="QDO98448.1"/>
    <property type="molecule type" value="Genomic_DNA"/>
</dbReference>
<dbReference type="OrthoDB" id="9793325at2"/>
<name>A0A516H3U6_9PROT</name>
<keyword evidence="2" id="KW-0560">Oxidoreductase</keyword>
<dbReference type="PANTHER" id="PTHR43943:SF17">
    <property type="entry name" value="3-PHENYLPROPIONATE-DIHYDRODIOL_CINNAMIC ACID-DIHYDRODIOL DEHYDROGENASE"/>
    <property type="match status" value="1"/>
</dbReference>
<keyword evidence="4" id="KW-1185">Reference proteome</keyword>
<proteinExistence type="inferred from homology"/>
<evidence type="ECO:0000256" key="1">
    <source>
        <dbReference type="ARBA" id="ARBA00006484"/>
    </source>
</evidence>
<dbReference type="Gene3D" id="3.40.50.720">
    <property type="entry name" value="NAD(P)-binding Rossmann-like Domain"/>
    <property type="match status" value="1"/>
</dbReference>
<dbReference type="CDD" id="cd05233">
    <property type="entry name" value="SDR_c"/>
    <property type="match status" value="1"/>
</dbReference>
<dbReference type="GO" id="GO:0016491">
    <property type="term" value="F:oxidoreductase activity"/>
    <property type="evidence" value="ECO:0007669"/>
    <property type="project" value="UniProtKB-KW"/>
</dbReference>
<gene>
    <name evidence="3" type="ORF">FNB15_14700</name>
</gene>